<evidence type="ECO:0000313" key="3">
    <source>
        <dbReference type="Proteomes" id="UP000253729"/>
    </source>
</evidence>
<dbReference type="Proteomes" id="UP000253729">
    <property type="component" value="Unassembled WGS sequence"/>
</dbReference>
<dbReference type="EMBL" id="KZ852056">
    <property type="protein sequence ID" value="RDH31102.1"/>
    <property type="molecule type" value="Genomic_DNA"/>
</dbReference>
<reference evidence="2 3" key="1">
    <citation type="submission" date="2018-07" db="EMBL/GenBank/DDBJ databases">
        <title>The genomes of Aspergillus section Nigri reveals drivers in fungal speciation.</title>
        <authorList>
            <consortium name="DOE Joint Genome Institute"/>
            <person name="Vesth T.C."/>
            <person name="Nybo J."/>
            <person name="Theobald S."/>
            <person name="Brandl J."/>
            <person name="Frisvad J.C."/>
            <person name="Nielsen K.F."/>
            <person name="Lyhne E.K."/>
            <person name="Kogle M.E."/>
            <person name="Kuo A."/>
            <person name="Riley R."/>
            <person name="Clum A."/>
            <person name="Nolan M."/>
            <person name="Lipzen A."/>
            <person name="Salamov A."/>
            <person name="Henrissat B."/>
            <person name="Wiebenga A."/>
            <person name="De vries R.P."/>
            <person name="Grigoriev I.V."/>
            <person name="Mortensen U.H."/>
            <person name="Andersen M.R."/>
            <person name="Baker S.E."/>
        </authorList>
    </citation>
    <scope>NUCLEOTIDE SEQUENCE [LARGE SCALE GENOMIC DNA]</scope>
    <source>
        <strain evidence="2 3">CBS 139.54b</strain>
    </source>
</reference>
<keyword evidence="3" id="KW-1185">Reference proteome</keyword>
<keyword evidence="1" id="KW-0472">Membrane</keyword>
<evidence type="ECO:0000313" key="2">
    <source>
        <dbReference type="EMBL" id="RDH31102.1"/>
    </source>
</evidence>
<dbReference type="GeneID" id="38135379"/>
<name>A0A3F3PWG9_9EURO</name>
<sequence>MSDTSLSTQHRQLRRSFISSIQTTVLLLCIRLSTFISYPVIPSFIPYSLHGFRIFFLHCISLFKRPSAHSSVSFSDYRAVTLTCFFHPSPAKLLSRQRILITT</sequence>
<protein>
    <submittedName>
        <fullName evidence="2">Uncharacterized protein</fullName>
    </submittedName>
</protein>
<dbReference type="RefSeq" id="XP_026624124.1">
    <property type="nucleotide sequence ID" value="XM_026767023.1"/>
</dbReference>
<gene>
    <name evidence="2" type="ORF">BDQ94DRAFT_147471</name>
</gene>
<accession>A0A3F3PWG9</accession>
<evidence type="ECO:0000256" key="1">
    <source>
        <dbReference type="SAM" id="Phobius"/>
    </source>
</evidence>
<organism evidence="2 3">
    <name type="scientific">Aspergillus welwitschiae</name>
    <dbReference type="NCBI Taxonomy" id="1341132"/>
    <lineage>
        <taxon>Eukaryota</taxon>
        <taxon>Fungi</taxon>
        <taxon>Dikarya</taxon>
        <taxon>Ascomycota</taxon>
        <taxon>Pezizomycotina</taxon>
        <taxon>Eurotiomycetes</taxon>
        <taxon>Eurotiomycetidae</taxon>
        <taxon>Eurotiales</taxon>
        <taxon>Aspergillaceae</taxon>
        <taxon>Aspergillus</taxon>
        <taxon>Aspergillus subgen. Circumdati</taxon>
    </lineage>
</organism>
<keyword evidence="1" id="KW-1133">Transmembrane helix</keyword>
<dbReference type="AlphaFoldDB" id="A0A3F3PWG9"/>
<keyword evidence="1" id="KW-0812">Transmembrane</keyword>
<proteinExistence type="predicted"/>
<feature type="transmembrane region" description="Helical" evidence="1">
    <location>
        <begin position="44"/>
        <end position="63"/>
    </location>
</feature>